<dbReference type="GO" id="GO:0046983">
    <property type="term" value="F:protein dimerization activity"/>
    <property type="evidence" value="ECO:0007669"/>
    <property type="project" value="InterPro"/>
</dbReference>
<protein>
    <recommendedName>
        <fullName evidence="5">DUF4371 domain-containing protein</fullName>
    </recommendedName>
</protein>
<dbReference type="PANTHER" id="PTHR45749">
    <property type="match status" value="1"/>
</dbReference>
<dbReference type="AlphaFoldDB" id="A0A3B4VHH5"/>
<dbReference type="SUPFAM" id="SSF53098">
    <property type="entry name" value="Ribonuclease H-like"/>
    <property type="match status" value="1"/>
</dbReference>
<evidence type="ECO:0000259" key="1">
    <source>
        <dbReference type="Pfam" id="PF05699"/>
    </source>
</evidence>
<feature type="domain" description="DUF4371" evidence="2">
    <location>
        <begin position="25"/>
        <end position="257"/>
    </location>
</feature>
<dbReference type="InterPro" id="IPR008906">
    <property type="entry name" value="HATC_C_dom"/>
</dbReference>
<evidence type="ECO:0000259" key="2">
    <source>
        <dbReference type="Pfam" id="PF14291"/>
    </source>
</evidence>
<feature type="domain" description="HAT C-terminal dimerisation" evidence="1">
    <location>
        <begin position="529"/>
        <end position="586"/>
    </location>
</feature>
<evidence type="ECO:0000313" key="3">
    <source>
        <dbReference type="Ensembl" id="ENSSDUP00000030064.1"/>
    </source>
</evidence>
<accession>A0A3B4VHH5</accession>
<dbReference type="Pfam" id="PF05699">
    <property type="entry name" value="Dimer_Tnp_hAT"/>
    <property type="match status" value="1"/>
</dbReference>
<sequence length="633" mass="72164">YNQIFSEHRETHFSLPSAPETVFSLGTGFSNWKKATYKDGGFQMHAKAEHHLNAMVAWTEYKRGVENNASLLQAMDKEYQKKVEENRQYIKTIADVLLCTATQNIAQRGHRESEYSGNRGNFLAIMELIAKHDPLVKWKMEHSNAKYTSHSIQNEILEVLTEMVRNDIVEEVKQSQAFSILADETKDLKKEEQISLVLRYYYEGTVHESFMHFEHADKLDAAGLTEKIVNSLQKYGLEYREQLVGQGYDGASVMSGRHGVSARIQSQAKHAFYVHCNAHCLNLVIVDTVKAVPEASCFFSLLQHLYIFLSGLYVHQKWMDIQSVLRVLHDIVKENNGDRCVEARGLLGQIDLNFIGLLATFRRMLGDTKFLSDMLQSSSLDLARAVDLIHALQDTFVSYRNEAFFEELWTEVLDIAQQCNISTKSVSKRKPKTSTALHGAIVTSTIVFCPILDTVSAELERRFCKSNCDIMKGIQALNPKSESFLKDTPVLLFGTIYNTDLDDLKHELHQAKRILERKKAAGMKNLTSLLEFTVFLEAEVFYELFRLCKIAVALPVSTAAYERSFSALKLIKNHLPTTMNNERLSDLGVLNNFVVDKLTEWQLSGLIENFRGECFYTFDSGVTKHIYTLKVKR</sequence>
<dbReference type="Ensembl" id="ENSSDUT00000030579.1">
    <property type="protein sequence ID" value="ENSSDUP00000030064.1"/>
    <property type="gene ID" value="ENSSDUG00000021665.1"/>
</dbReference>
<reference evidence="3" key="1">
    <citation type="submission" date="2025-08" db="UniProtKB">
        <authorList>
            <consortium name="Ensembl"/>
        </authorList>
    </citation>
    <scope>IDENTIFICATION</scope>
</reference>
<dbReference type="PANTHER" id="PTHR45749:SF37">
    <property type="entry name" value="OS05G0311600 PROTEIN"/>
    <property type="match status" value="1"/>
</dbReference>
<evidence type="ECO:0000313" key="4">
    <source>
        <dbReference type="Proteomes" id="UP000261420"/>
    </source>
</evidence>
<dbReference type="Proteomes" id="UP000261420">
    <property type="component" value="Unplaced"/>
</dbReference>
<dbReference type="OMA" id="CANAKYT"/>
<dbReference type="GeneTree" id="ENSGT00940000154356"/>
<dbReference type="Pfam" id="PF14291">
    <property type="entry name" value="DUF4371"/>
    <property type="match status" value="1"/>
</dbReference>
<evidence type="ECO:0008006" key="5">
    <source>
        <dbReference type="Google" id="ProtNLM"/>
    </source>
</evidence>
<dbReference type="InterPro" id="IPR012337">
    <property type="entry name" value="RNaseH-like_sf"/>
</dbReference>
<dbReference type="STRING" id="41447.ENSSDUP00000030064"/>
<dbReference type="InterPro" id="IPR025398">
    <property type="entry name" value="DUF4371"/>
</dbReference>
<keyword evidence="4" id="KW-1185">Reference proteome</keyword>
<name>A0A3B4VHH5_SERDU</name>
<reference evidence="3" key="2">
    <citation type="submission" date="2025-09" db="UniProtKB">
        <authorList>
            <consortium name="Ensembl"/>
        </authorList>
    </citation>
    <scope>IDENTIFICATION</scope>
</reference>
<organism evidence="3 4">
    <name type="scientific">Seriola dumerili</name>
    <name type="common">Greater amberjack</name>
    <name type="synonym">Caranx dumerili</name>
    <dbReference type="NCBI Taxonomy" id="41447"/>
    <lineage>
        <taxon>Eukaryota</taxon>
        <taxon>Metazoa</taxon>
        <taxon>Chordata</taxon>
        <taxon>Craniata</taxon>
        <taxon>Vertebrata</taxon>
        <taxon>Euteleostomi</taxon>
        <taxon>Actinopterygii</taxon>
        <taxon>Neopterygii</taxon>
        <taxon>Teleostei</taxon>
        <taxon>Neoteleostei</taxon>
        <taxon>Acanthomorphata</taxon>
        <taxon>Carangaria</taxon>
        <taxon>Carangiformes</taxon>
        <taxon>Carangidae</taxon>
        <taxon>Seriola</taxon>
    </lineage>
</organism>
<proteinExistence type="predicted"/>